<dbReference type="InterPro" id="IPR002999">
    <property type="entry name" value="Tudor"/>
</dbReference>
<reference evidence="7" key="1">
    <citation type="submission" date="2017-11" db="EMBL/GenBank/DDBJ databases">
        <title>The sensing device of the deep-sea amphipod.</title>
        <authorList>
            <person name="Kobayashi H."/>
            <person name="Nagahama T."/>
            <person name="Arai W."/>
            <person name="Sasagawa Y."/>
            <person name="Umeda M."/>
            <person name="Hayashi T."/>
            <person name="Nikaido I."/>
            <person name="Watanabe H."/>
            <person name="Oguri K."/>
            <person name="Kitazato H."/>
            <person name="Fujioka K."/>
            <person name="Kido Y."/>
            <person name="Takami H."/>
        </authorList>
    </citation>
    <scope>NUCLEOTIDE SEQUENCE</scope>
    <source>
        <tissue evidence="7">Whole body</tissue>
    </source>
</reference>
<dbReference type="GO" id="GO:0005524">
    <property type="term" value="F:ATP binding"/>
    <property type="evidence" value="ECO:0007669"/>
    <property type="project" value="UniProtKB-KW"/>
</dbReference>
<evidence type="ECO:0000256" key="1">
    <source>
        <dbReference type="ARBA" id="ARBA00011054"/>
    </source>
</evidence>
<evidence type="ECO:0000256" key="2">
    <source>
        <dbReference type="ARBA" id="ARBA00022737"/>
    </source>
</evidence>
<evidence type="ECO:0000256" key="3">
    <source>
        <dbReference type="ARBA" id="ARBA00022741"/>
    </source>
</evidence>
<dbReference type="Gene3D" id="3.40.50.300">
    <property type="entry name" value="P-loop containing nucleotide triphosphate hydrolases"/>
    <property type="match status" value="2"/>
</dbReference>
<dbReference type="GO" id="GO:0016887">
    <property type="term" value="F:ATP hydrolysis activity"/>
    <property type="evidence" value="ECO:0007669"/>
    <property type="project" value="InterPro"/>
</dbReference>
<dbReference type="InterPro" id="IPR027417">
    <property type="entry name" value="P-loop_NTPase"/>
</dbReference>
<sequence length="794" mass="91513">MTTKAIKRGFLHHLPLLDKPLLDYLCSIVSEKVTDGAISDSESMFSEVGDLMESYECFTTLQDGKTLCEAIVNHLIEQGVEFHQSQNGVNLKRFLSSEEQLRKKLGIGKVCFARFSEDNVWYEAEIQEVLEDGRYAVYYIEYGNEEVVSISEIRLSLNSDEDETRMLANPVQISADLEKREKALSSVNSKIDQMVFSKERRPLNASVRAQDFGLTSRQKRRRNEKRKVDCYRDKFDPEKWEEQLKGRVLDEWLEPVGTKMQDVNFSSYSMSTVDGSEELLNNTTVKFVTGMRYGLVGLNGVGKTTLLRRISRYDIEQFPRRVRVLHVEQEVAGSDMTVFDRVLTSDVVREHLIEEEKTLTEAQQNGDESDDTGTRLRDVQERLKELDIWNSKQRVEQILTGLRFDKEMQVKPTKMLSGGWRMRVALACALFVSPDILLLDEPTNHLDFPSVLWLENFLKSYKKTVVVVSHDRHFLNNVITHVIHFHHKKLIYYKGDYLTFEKVRTETLRCQKKAYDSQQSQMKHIQEFIDKFRYNAKRASMVQSRIKSLQNMEKLVDVEIDSMFSMAFPQVDTLREPIVQVSAMSFGYSRMRMLLNDVNFIVDCKSRIGLMGANGVGKSTLLKLIMGDLVPTHGEVQLNRNSRISYFTQHHLDQLDLSLSPLDYLLEIFADDLHEEKNSAEYCRNQLGRFGISAELSIRRMAFLSGGQKSRVAFCILVWRCPHLLILDEPTNHLDMETIDALISAIRSYNGGLLVVSHDQHFLSSVVENFWTLSDGQLKPFADFDAVKQFALEH</sequence>
<dbReference type="CDD" id="cd20379">
    <property type="entry name" value="Tudor_dTUD-like"/>
    <property type="match status" value="1"/>
</dbReference>
<name>A0A6A7G6T7_9CRUS</name>
<dbReference type="CDD" id="cd03221">
    <property type="entry name" value="ABCF_EF-3"/>
    <property type="match status" value="2"/>
</dbReference>
<dbReference type="PROSITE" id="PS50304">
    <property type="entry name" value="TUDOR"/>
    <property type="match status" value="1"/>
</dbReference>
<dbReference type="SUPFAM" id="SSF52540">
    <property type="entry name" value="P-loop containing nucleoside triphosphate hydrolases"/>
    <property type="match status" value="2"/>
</dbReference>
<dbReference type="InterPro" id="IPR050611">
    <property type="entry name" value="ABCF"/>
</dbReference>
<evidence type="ECO:0000256" key="4">
    <source>
        <dbReference type="ARBA" id="ARBA00022840"/>
    </source>
</evidence>
<protein>
    <submittedName>
        <fullName evidence="7">ABC transporter F family member 3</fullName>
    </submittedName>
</protein>
<keyword evidence="4" id="KW-0067">ATP-binding</keyword>
<comment type="similarity">
    <text evidence="1">Belongs to the ABC transporter superfamily. ABCF family. EF3 subfamily.</text>
</comment>
<evidence type="ECO:0000259" key="6">
    <source>
        <dbReference type="PROSITE" id="PS50893"/>
    </source>
</evidence>
<dbReference type="PANTHER" id="PTHR19211:SF134">
    <property type="entry name" value="ABC TRANSPORTER DOMAIN-CONTAINING PROTEIN"/>
    <property type="match status" value="1"/>
</dbReference>
<dbReference type="Pfam" id="PF00567">
    <property type="entry name" value="TUDOR"/>
    <property type="match status" value="1"/>
</dbReference>
<keyword evidence="2" id="KW-0677">Repeat</keyword>
<dbReference type="PROSITE" id="PS00211">
    <property type="entry name" value="ABC_TRANSPORTER_1"/>
    <property type="match status" value="2"/>
</dbReference>
<feature type="domain" description="ABC transporter" evidence="6">
    <location>
        <begin position="258"/>
        <end position="512"/>
    </location>
</feature>
<feature type="domain" description="Tudor" evidence="5">
    <location>
        <begin position="104"/>
        <end position="163"/>
    </location>
</feature>
<feature type="domain" description="ABC transporter" evidence="6">
    <location>
        <begin position="579"/>
        <end position="794"/>
    </location>
</feature>
<dbReference type="InterPro" id="IPR003593">
    <property type="entry name" value="AAA+_ATPase"/>
</dbReference>
<dbReference type="FunFam" id="3.40.50.300:FF:000011">
    <property type="entry name" value="Putative ABC transporter ATP-binding component"/>
    <property type="match status" value="1"/>
</dbReference>
<dbReference type="Pfam" id="PF12848">
    <property type="entry name" value="ABC_tran_Xtn"/>
    <property type="match status" value="1"/>
</dbReference>
<evidence type="ECO:0000313" key="7">
    <source>
        <dbReference type="EMBL" id="LAC26600.1"/>
    </source>
</evidence>
<dbReference type="SMART" id="SM00333">
    <property type="entry name" value="TUDOR"/>
    <property type="match status" value="1"/>
</dbReference>
<dbReference type="FunFam" id="3.40.50.300:FF:001197">
    <property type="entry name" value="Putative ATP-binding cassette family ATPase"/>
    <property type="match status" value="1"/>
</dbReference>
<dbReference type="Gene3D" id="2.30.30.140">
    <property type="match status" value="1"/>
</dbReference>
<dbReference type="Pfam" id="PF00005">
    <property type="entry name" value="ABC_tran"/>
    <property type="match status" value="2"/>
</dbReference>
<organism evidence="7">
    <name type="scientific">Hirondellea gigas</name>
    <dbReference type="NCBI Taxonomy" id="1518452"/>
    <lineage>
        <taxon>Eukaryota</taxon>
        <taxon>Metazoa</taxon>
        <taxon>Ecdysozoa</taxon>
        <taxon>Arthropoda</taxon>
        <taxon>Crustacea</taxon>
        <taxon>Multicrustacea</taxon>
        <taxon>Malacostraca</taxon>
        <taxon>Eumalacostraca</taxon>
        <taxon>Peracarida</taxon>
        <taxon>Amphipoda</taxon>
        <taxon>Amphilochidea</taxon>
        <taxon>Lysianassida</taxon>
        <taxon>Lysianassidira</taxon>
        <taxon>Lysianassoidea</taxon>
        <taxon>Lysianassidae</taxon>
        <taxon>Hirondellea</taxon>
    </lineage>
</organism>
<dbReference type="FunFam" id="3.40.50.300:FF:001092">
    <property type="entry name" value="ATP-binding cassette sub-family F member 2"/>
    <property type="match status" value="1"/>
</dbReference>
<dbReference type="EMBL" id="IACT01007486">
    <property type="protein sequence ID" value="LAC26600.1"/>
    <property type="molecule type" value="mRNA"/>
</dbReference>
<dbReference type="AlphaFoldDB" id="A0A6A7G6T7"/>
<dbReference type="PANTHER" id="PTHR19211">
    <property type="entry name" value="ATP-BINDING TRANSPORT PROTEIN-RELATED"/>
    <property type="match status" value="1"/>
</dbReference>
<dbReference type="InterPro" id="IPR032781">
    <property type="entry name" value="ABC_tran_Xtn"/>
</dbReference>
<dbReference type="SMART" id="SM00382">
    <property type="entry name" value="AAA"/>
    <property type="match status" value="2"/>
</dbReference>
<dbReference type="SUPFAM" id="SSF63748">
    <property type="entry name" value="Tudor/PWWP/MBT"/>
    <property type="match status" value="1"/>
</dbReference>
<dbReference type="InterPro" id="IPR017871">
    <property type="entry name" value="ABC_transporter-like_CS"/>
</dbReference>
<proteinExistence type="evidence at transcript level"/>
<dbReference type="PROSITE" id="PS50893">
    <property type="entry name" value="ABC_TRANSPORTER_2"/>
    <property type="match status" value="2"/>
</dbReference>
<dbReference type="InterPro" id="IPR003439">
    <property type="entry name" value="ABC_transporter-like_ATP-bd"/>
</dbReference>
<keyword evidence="3" id="KW-0547">Nucleotide-binding</keyword>
<accession>A0A6A7G6T7</accession>
<evidence type="ECO:0000259" key="5">
    <source>
        <dbReference type="PROSITE" id="PS50304"/>
    </source>
</evidence>